<evidence type="ECO:0000313" key="3">
    <source>
        <dbReference type="Proteomes" id="UP000230108"/>
    </source>
</evidence>
<sequence length="81" mass="9567">MKTLLLKTGYTIEILSTHEDFIDFKKNLDGNWGRIGSSVIRKMLKSIYLVCFTPLYFFFRGILWNQGKEDLLFVIARKMNE</sequence>
<name>A0A2M7QE95_9BACT</name>
<keyword evidence="1" id="KW-1133">Transmembrane helix</keyword>
<dbReference type="Proteomes" id="UP000230108">
    <property type="component" value="Unassembled WGS sequence"/>
</dbReference>
<evidence type="ECO:0000313" key="2">
    <source>
        <dbReference type="EMBL" id="PIY69200.1"/>
    </source>
</evidence>
<keyword evidence="1" id="KW-0812">Transmembrane</keyword>
<dbReference type="AlphaFoldDB" id="A0A2M7QE95"/>
<accession>A0A2M7QE95</accession>
<reference evidence="3" key="1">
    <citation type="submission" date="2017-09" db="EMBL/GenBank/DDBJ databases">
        <title>Depth-based differentiation of microbial function through sediment-hosted aquifers and enrichment of novel symbionts in the deep terrestrial subsurface.</title>
        <authorList>
            <person name="Probst A.J."/>
            <person name="Ladd B."/>
            <person name="Jarett J.K."/>
            <person name="Geller-Mcgrath D.E."/>
            <person name="Sieber C.M.K."/>
            <person name="Emerson J.B."/>
            <person name="Anantharaman K."/>
            <person name="Thomas B.C."/>
            <person name="Malmstrom R."/>
            <person name="Stieglmeier M."/>
            <person name="Klingl A."/>
            <person name="Woyke T."/>
            <person name="Ryan C.M."/>
            <person name="Banfield J.F."/>
        </authorList>
    </citation>
    <scope>NUCLEOTIDE SEQUENCE [LARGE SCALE GENOMIC DNA]</scope>
</reference>
<comment type="caution">
    <text evidence="2">The sequence shown here is derived from an EMBL/GenBank/DDBJ whole genome shotgun (WGS) entry which is preliminary data.</text>
</comment>
<organism evidence="2 3">
    <name type="scientific">Candidatus Roizmanbacteria bacterium CG_4_10_14_0_8_um_filter_39_9</name>
    <dbReference type="NCBI Taxonomy" id="1974829"/>
    <lineage>
        <taxon>Bacteria</taxon>
        <taxon>Candidatus Roizmaniibacteriota</taxon>
    </lineage>
</organism>
<dbReference type="EMBL" id="PFLF01000043">
    <property type="protein sequence ID" value="PIY69200.1"/>
    <property type="molecule type" value="Genomic_DNA"/>
</dbReference>
<gene>
    <name evidence="2" type="ORF">COY90_01910</name>
</gene>
<protein>
    <submittedName>
        <fullName evidence="2">Uncharacterized protein</fullName>
    </submittedName>
</protein>
<evidence type="ECO:0000256" key="1">
    <source>
        <dbReference type="SAM" id="Phobius"/>
    </source>
</evidence>
<keyword evidence="1" id="KW-0472">Membrane</keyword>
<proteinExistence type="predicted"/>
<feature type="transmembrane region" description="Helical" evidence="1">
    <location>
        <begin position="47"/>
        <end position="64"/>
    </location>
</feature>